<name>A0ABT8ENF5_9BURK</name>
<dbReference type="RefSeq" id="WP_266125146.1">
    <property type="nucleotide sequence ID" value="NZ_JAJHNU010000006.1"/>
</dbReference>
<gene>
    <name evidence="1" type="ORF">LMS43_16195</name>
</gene>
<dbReference type="EMBL" id="JAJHNU010000006">
    <property type="protein sequence ID" value="MDN4122831.1"/>
    <property type="molecule type" value="Genomic_DNA"/>
</dbReference>
<organism evidence="1 2">
    <name type="scientific">Alcaligenes endophyticus</name>
    <dbReference type="NCBI Taxonomy" id="1929088"/>
    <lineage>
        <taxon>Bacteria</taxon>
        <taxon>Pseudomonadati</taxon>
        <taxon>Pseudomonadota</taxon>
        <taxon>Betaproteobacteria</taxon>
        <taxon>Burkholderiales</taxon>
        <taxon>Alcaligenaceae</taxon>
        <taxon>Alcaligenes</taxon>
    </lineage>
</organism>
<evidence type="ECO:0000313" key="2">
    <source>
        <dbReference type="Proteomes" id="UP001168613"/>
    </source>
</evidence>
<protein>
    <recommendedName>
        <fullName evidence="3">DUF5348 domain-containing protein</fullName>
    </recommendedName>
</protein>
<proteinExistence type="predicted"/>
<evidence type="ECO:0000313" key="1">
    <source>
        <dbReference type="EMBL" id="MDN4122831.1"/>
    </source>
</evidence>
<comment type="caution">
    <text evidence="1">The sequence shown here is derived from an EMBL/GenBank/DDBJ whole genome shotgun (WGS) entry which is preliminary data.</text>
</comment>
<sequence>MTDTIYTLFKDGRMCQTVFGDFKHVIVPTLALWDGESVIGEYDRTWWLDEGTPRKRQPCPAKVDGLWLRGVRLGSTIHIEGQPYECAEGGDVELSFQYPGTYQVRVERWPYLDGVYEIENISQPE</sequence>
<evidence type="ECO:0008006" key="3">
    <source>
        <dbReference type="Google" id="ProtNLM"/>
    </source>
</evidence>
<accession>A0ABT8ENF5</accession>
<reference evidence="1" key="1">
    <citation type="submission" date="2021-11" db="EMBL/GenBank/DDBJ databases">
        <title>Draft genome sequence of Alcaligenes endophyticus type strain CCUG 75668T.</title>
        <authorList>
            <person name="Salva-Serra F."/>
            <person name="Duran R.E."/>
            <person name="Seeger M."/>
            <person name="Moore E.R.B."/>
            <person name="Jaen-Luchoro D."/>
        </authorList>
    </citation>
    <scope>NUCLEOTIDE SEQUENCE</scope>
    <source>
        <strain evidence="1">CCUG 75668</strain>
    </source>
</reference>
<dbReference type="Proteomes" id="UP001168613">
    <property type="component" value="Unassembled WGS sequence"/>
</dbReference>
<keyword evidence="2" id="KW-1185">Reference proteome</keyword>